<dbReference type="InterPro" id="IPR033730">
    <property type="entry name" value="ProRS_core_prok"/>
</dbReference>
<evidence type="ECO:0000256" key="4">
    <source>
        <dbReference type="ARBA" id="ARBA00022598"/>
    </source>
</evidence>
<accession>A0ABT9J6C5</accession>
<dbReference type="InterPro" id="IPR036621">
    <property type="entry name" value="Anticodon-bd_dom_sf"/>
</dbReference>
<dbReference type="CDD" id="cd00779">
    <property type="entry name" value="ProRS_core_prok"/>
    <property type="match status" value="1"/>
</dbReference>
<proteinExistence type="inferred from homology"/>
<keyword evidence="3 10" id="KW-0963">Cytoplasm</keyword>
<keyword evidence="4 10" id="KW-0436">Ligase</keyword>
<dbReference type="InterPro" id="IPR002316">
    <property type="entry name" value="Pro-tRNA-ligase_IIa"/>
</dbReference>
<dbReference type="NCBIfam" id="TIGR00409">
    <property type="entry name" value="proS_fam_II"/>
    <property type="match status" value="1"/>
</dbReference>
<comment type="subcellular location">
    <subcellularLocation>
        <location evidence="1 10">Cytoplasm</location>
    </subcellularLocation>
</comment>
<evidence type="ECO:0000256" key="5">
    <source>
        <dbReference type="ARBA" id="ARBA00022741"/>
    </source>
</evidence>
<keyword evidence="7 10" id="KW-0648">Protein biosynthesis</keyword>
<dbReference type="InterPro" id="IPR045864">
    <property type="entry name" value="aa-tRNA-synth_II/BPL/LPL"/>
</dbReference>
<dbReference type="Gene3D" id="3.30.930.10">
    <property type="entry name" value="Bira Bifunctional Protein, Domain 2"/>
    <property type="match status" value="2"/>
</dbReference>
<evidence type="ECO:0000256" key="2">
    <source>
        <dbReference type="ARBA" id="ARBA00011738"/>
    </source>
</evidence>
<dbReference type="PRINTS" id="PR01046">
    <property type="entry name" value="TRNASYNTHPRO"/>
</dbReference>
<dbReference type="InterPro" id="IPR050062">
    <property type="entry name" value="Pro-tRNA_synthetase"/>
</dbReference>
<dbReference type="PROSITE" id="PS50862">
    <property type="entry name" value="AA_TRNA_LIGASE_II"/>
    <property type="match status" value="1"/>
</dbReference>
<dbReference type="PANTHER" id="PTHR42753">
    <property type="entry name" value="MITOCHONDRIAL RIBOSOME PROTEIN L39/PROLYL-TRNA LIGASE FAMILY MEMBER"/>
    <property type="match status" value="1"/>
</dbReference>
<dbReference type="HAMAP" id="MF_01569">
    <property type="entry name" value="Pro_tRNA_synth_type1"/>
    <property type="match status" value="1"/>
</dbReference>
<comment type="function">
    <text evidence="10">Catalyzes the attachment of proline to tRNA(Pro) in a two-step reaction: proline is first activated by ATP to form Pro-AMP and then transferred to the acceptor end of tRNA(Pro). As ProRS can inadvertently accommodate and process non-cognate amino acids such as alanine and cysteine, to avoid such errors it has two additional distinct editing activities against alanine. One activity is designated as 'pretransfer' editing and involves the tRNA(Pro)-independent hydrolysis of activated Ala-AMP. The other activity is designated 'posttransfer' editing and involves deacylation of mischarged Ala-tRNA(Pro). The misacylated Cys-tRNA(Pro) is not edited by ProRS.</text>
</comment>
<dbReference type="SUPFAM" id="SSF55826">
    <property type="entry name" value="YbaK/ProRS associated domain"/>
    <property type="match status" value="1"/>
</dbReference>
<evidence type="ECO:0000256" key="9">
    <source>
        <dbReference type="ARBA" id="ARBA00047671"/>
    </source>
</evidence>
<comment type="subunit">
    <text evidence="2 10">Homodimer.</text>
</comment>
<dbReference type="CDD" id="cd04334">
    <property type="entry name" value="ProRS-INS"/>
    <property type="match status" value="1"/>
</dbReference>
<comment type="similarity">
    <text evidence="10">Belongs to the class-II aminoacyl-tRNA synthetase family. ProS type 1 subfamily.</text>
</comment>
<sequence length="570" mass="65178">MRQSSMFIPTLREVPSEAEAKNHQLLLRSGFIRQTAAGIYTYLPLGWRVLRKIENIIREEMEITGANELHMPAMQPIELLKSSGRDALYGDELMKLNDRHEREFALGPTHEEVITSLIKSEVNSYRQLPLNLYQIQTKFRDERRPRFGLLRGREFIMKDAYSFNTDWEGLDQTYWAMFDAYHRIFKRLDLNYRSVEAESGAIGDEGGTHEFMALADIGEDTIVTCTSCDYSANDEKAEYKIIDEIPTSDHDSFVNTVEKLYTPNLKSIENLTQDLNINSEDLIKTLIYFADGKLIAVLVRGDREVNEHKMIHFLDVEQIELADTKTVEKATGVIPGFVGPVKLDVPIYVDYEVERMTSGICGANELNYHLKNVIPGRDFSIENTGDFRMVSQNDQCPNCGENFKFNKGIEIGHVFKLGTRYSKKLDATFLDSKGKEQEIIMGCYGIGVSRLLSAIIEQNNDHQGIIWPKSTAPFRVHIIVINKKDITQMNTANDLYQKLSDIGIEVLLDDRDERPGVKFKDADLIGIPYRITIGKKIKENIVEMKVRQSGEQHLIEVDESLNNIIEFIKN</sequence>
<dbReference type="Pfam" id="PF04073">
    <property type="entry name" value="tRNA_edit"/>
    <property type="match status" value="1"/>
</dbReference>
<name>A0ABT9J6C5_9BACL</name>
<keyword evidence="5 10" id="KW-0547">Nucleotide-binding</keyword>
<dbReference type="SUPFAM" id="SSF55681">
    <property type="entry name" value="Class II aaRS and biotin synthetases"/>
    <property type="match status" value="1"/>
</dbReference>
<evidence type="ECO:0000256" key="10">
    <source>
        <dbReference type="HAMAP-Rule" id="MF_01569"/>
    </source>
</evidence>
<dbReference type="NCBIfam" id="NF006625">
    <property type="entry name" value="PRK09194.1"/>
    <property type="match status" value="1"/>
</dbReference>
<dbReference type="InterPro" id="IPR002314">
    <property type="entry name" value="aa-tRNA-synt_IIb"/>
</dbReference>
<dbReference type="SUPFAM" id="SSF52954">
    <property type="entry name" value="Class II aaRS ABD-related"/>
    <property type="match status" value="1"/>
</dbReference>
<dbReference type="RefSeq" id="WP_305994478.1">
    <property type="nucleotide sequence ID" value="NZ_JAVAMP010000028.1"/>
</dbReference>
<dbReference type="EMBL" id="JAVAMP010000028">
    <property type="protein sequence ID" value="MDP5277178.1"/>
    <property type="molecule type" value="Genomic_DNA"/>
</dbReference>
<keyword evidence="6 10" id="KW-0067">ATP-binding</keyword>
<keyword evidence="8 10" id="KW-0030">Aminoacyl-tRNA synthetase</keyword>
<evidence type="ECO:0000313" key="12">
    <source>
        <dbReference type="EMBL" id="MDP5277178.1"/>
    </source>
</evidence>
<evidence type="ECO:0000256" key="8">
    <source>
        <dbReference type="ARBA" id="ARBA00023146"/>
    </source>
</evidence>
<keyword evidence="13" id="KW-1185">Reference proteome</keyword>
<dbReference type="InterPro" id="IPR007214">
    <property type="entry name" value="YbaK/aa-tRNA-synth-assoc-dom"/>
</dbReference>
<dbReference type="InterPro" id="IPR036754">
    <property type="entry name" value="YbaK/aa-tRNA-synt-asso_dom_sf"/>
</dbReference>
<reference evidence="12 13" key="1">
    <citation type="submission" date="2023-08" db="EMBL/GenBank/DDBJ databases">
        <authorList>
            <person name="Park J.-S."/>
        </authorList>
    </citation>
    <scope>NUCLEOTIDE SEQUENCE [LARGE SCALE GENOMIC DNA]</scope>
    <source>
        <strain evidence="12 13">2205SS18-9</strain>
    </source>
</reference>
<evidence type="ECO:0000256" key="6">
    <source>
        <dbReference type="ARBA" id="ARBA00022840"/>
    </source>
</evidence>
<comment type="catalytic activity">
    <reaction evidence="9 10">
        <text>tRNA(Pro) + L-proline + ATP = L-prolyl-tRNA(Pro) + AMP + diphosphate</text>
        <dbReference type="Rhea" id="RHEA:14305"/>
        <dbReference type="Rhea" id="RHEA-COMP:9700"/>
        <dbReference type="Rhea" id="RHEA-COMP:9702"/>
        <dbReference type="ChEBI" id="CHEBI:30616"/>
        <dbReference type="ChEBI" id="CHEBI:33019"/>
        <dbReference type="ChEBI" id="CHEBI:60039"/>
        <dbReference type="ChEBI" id="CHEBI:78442"/>
        <dbReference type="ChEBI" id="CHEBI:78532"/>
        <dbReference type="ChEBI" id="CHEBI:456215"/>
        <dbReference type="EC" id="6.1.1.15"/>
    </reaction>
</comment>
<comment type="caution">
    <text evidence="12">The sequence shown here is derived from an EMBL/GenBank/DDBJ whole genome shotgun (WGS) entry which is preliminary data.</text>
</comment>
<organism evidence="12 13">
    <name type="scientific">Chengkuizengella axinellae</name>
    <dbReference type="NCBI Taxonomy" id="3064388"/>
    <lineage>
        <taxon>Bacteria</taxon>
        <taxon>Bacillati</taxon>
        <taxon>Bacillota</taxon>
        <taxon>Bacilli</taxon>
        <taxon>Bacillales</taxon>
        <taxon>Paenibacillaceae</taxon>
        <taxon>Chengkuizengella</taxon>
    </lineage>
</organism>
<dbReference type="PANTHER" id="PTHR42753:SF2">
    <property type="entry name" value="PROLINE--TRNA LIGASE"/>
    <property type="match status" value="1"/>
</dbReference>
<feature type="domain" description="Aminoacyl-transfer RNA synthetases class-II family profile" evidence="11">
    <location>
        <begin position="38"/>
        <end position="468"/>
    </location>
</feature>
<dbReference type="Pfam" id="PF00587">
    <property type="entry name" value="tRNA-synt_2b"/>
    <property type="match status" value="1"/>
</dbReference>
<comment type="domain">
    <text evidence="10">Consists of three domains: the N-terminal catalytic domain, the editing domain and the C-terminal anticodon-binding domain.</text>
</comment>
<dbReference type="Gene3D" id="3.40.50.800">
    <property type="entry name" value="Anticodon-binding domain"/>
    <property type="match status" value="1"/>
</dbReference>
<dbReference type="Proteomes" id="UP001231941">
    <property type="component" value="Unassembled WGS sequence"/>
</dbReference>
<gene>
    <name evidence="10" type="primary">proS</name>
    <name evidence="12" type="ORF">Q5Y73_24135</name>
</gene>
<evidence type="ECO:0000256" key="7">
    <source>
        <dbReference type="ARBA" id="ARBA00022917"/>
    </source>
</evidence>
<evidence type="ECO:0000256" key="3">
    <source>
        <dbReference type="ARBA" id="ARBA00022490"/>
    </source>
</evidence>
<dbReference type="InterPro" id="IPR023717">
    <property type="entry name" value="Pro-tRNA-Synthase_IIa_type1"/>
</dbReference>
<dbReference type="InterPro" id="IPR004154">
    <property type="entry name" value="Anticodon-bd"/>
</dbReference>
<dbReference type="Pfam" id="PF03129">
    <property type="entry name" value="HGTP_anticodon"/>
    <property type="match status" value="1"/>
</dbReference>
<dbReference type="InterPro" id="IPR004500">
    <property type="entry name" value="Pro-tRNA-synth_IIa_bac-type"/>
</dbReference>
<dbReference type="InterPro" id="IPR006195">
    <property type="entry name" value="aa-tRNA-synth_II"/>
</dbReference>
<evidence type="ECO:0000256" key="1">
    <source>
        <dbReference type="ARBA" id="ARBA00004496"/>
    </source>
</evidence>
<dbReference type="CDD" id="cd00861">
    <property type="entry name" value="ProRS_anticodon_short"/>
    <property type="match status" value="1"/>
</dbReference>
<dbReference type="EC" id="6.1.1.15" evidence="10"/>
<dbReference type="GO" id="GO:0004827">
    <property type="term" value="F:proline-tRNA ligase activity"/>
    <property type="evidence" value="ECO:0007669"/>
    <property type="project" value="UniProtKB-EC"/>
</dbReference>
<dbReference type="InterPro" id="IPR044140">
    <property type="entry name" value="ProRS_anticodon_short"/>
</dbReference>
<evidence type="ECO:0000259" key="11">
    <source>
        <dbReference type="PROSITE" id="PS50862"/>
    </source>
</evidence>
<evidence type="ECO:0000313" key="13">
    <source>
        <dbReference type="Proteomes" id="UP001231941"/>
    </source>
</evidence>
<protein>
    <recommendedName>
        <fullName evidence="10">Proline--tRNA ligase</fullName>
        <ecNumber evidence="10">6.1.1.15</ecNumber>
    </recommendedName>
    <alternativeName>
        <fullName evidence="10">Prolyl-tRNA synthetase</fullName>
        <shortName evidence="10">ProRS</shortName>
    </alternativeName>
</protein>